<keyword evidence="5 7" id="KW-0472">Membrane</keyword>
<dbReference type="InterPro" id="IPR050545">
    <property type="entry name" value="Mycobact_MmpL"/>
</dbReference>
<feature type="transmembrane region" description="Helical" evidence="7">
    <location>
        <begin position="663"/>
        <end position="687"/>
    </location>
</feature>
<gene>
    <name evidence="10" type="ORF">HDA36_006357</name>
</gene>
<dbReference type="EMBL" id="JACHDB010000002">
    <property type="protein sequence ID" value="MBB5436209.1"/>
    <property type="molecule type" value="Genomic_DNA"/>
</dbReference>
<dbReference type="PANTHER" id="PTHR33406">
    <property type="entry name" value="MEMBRANE PROTEIN MJ1562-RELATED"/>
    <property type="match status" value="1"/>
</dbReference>
<dbReference type="Proteomes" id="UP000572635">
    <property type="component" value="Unassembled WGS sequence"/>
</dbReference>
<feature type="transmembrane region" description="Helical" evidence="7">
    <location>
        <begin position="631"/>
        <end position="657"/>
    </location>
</feature>
<feature type="transmembrane region" description="Helical" evidence="7">
    <location>
        <begin position="306"/>
        <end position="336"/>
    </location>
</feature>
<dbReference type="Gene3D" id="1.20.1640.10">
    <property type="entry name" value="Multidrug efflux transporter AcrB transmembrane domain"/>
    <property type="match status" value="2"/>
</dbReference>
<sequence length="728" mass="75098">MSRVLYSVSLACARHVRLTFLAWALALCALAMAAVQTGFDNYTDSLRVPGAESQDASDALAEEFPALDKGEAVVVVRDPDGPIPDDPDAVEAIRSTVAELEAFSLVDSVEDPVTSQGRAGTASDDLSTIIVSVRYEVGFDELTAAQFTSLEEMIEPLREAGLEAEIGGPLAAFEAGNVSGGAAEMIGIGAALVILFLAFGSVVASGVPVVTAVVGIVSGILLVTVASGFVDFPNVSKIVAIMLGLGTGIDYALFVLVRYRQELAGGADRVRAAAQATATSGHAVVFAGSTVVASMLGLYFTGVPTLAMMGAAASLTVATAVVAAVTLLPAILAALGPKVNRWRLGRREPGAEPPAGRGGWGRWIGRVDRRPWTFAALGTLLLVVVALPVLSLRLGLPDDGTKEPGTSARESYDMITEEFAVGLNGPLLAVVRGPGAEAVAEDLAAAAEDLGSVEGAAPPQVNEAGDAAVVAVVATTGPGDQRTADLVHELRGEVVPGVEAGHPGAEILVGGHTATLIDLSDTVSARLAVFILAVVAISIVLLAAMFRSVLLPLKAAVLNLLSVGAAYGVIVAVFQWGWGAGLLDLQPGLPVVSYVPLFLFAILFGLSMDYEVFLMSRVREEYRGPGDSHRALVAGVSSTARVITSAALIMICVFLAFVPNPEVAVKMIAVGLATAVLLDVTVIRMLLVPAAMSILGDRAWWWPFGGRRAAPAEPAPAAERAADGSLTH</sequence>
<dbReference type="GO" id="GO:0005886">
    <property type="term" value="C:plasma membrane"/>
    <property type="evidence" value="ECO:0007669"/>
    <property type="project" value="UniProtKB-SubCell"/>
</dbReference>
<keyword evidence="3 7" id="KW-0812">Transmembrane</keyword>
<dbReference type="SUPFAM" id="SSF82866">
    <property type="entry name" value="Multidrug efflux transporter AcrB transmembrane domain"/>
    <property type="match status" value="2"/>
</dbReference>
<keyword evidence="11" id="KW-1185">Reference proteome</keyword>
<dbReference type="RefSeq" id="WP_184399554.1">
    <property type="nucleotide sequence ID" value="NZ_JACHDB010000002.1"/>
</dbReference>
<evidence type="ECO:0000259" key="9">
    <source>
        <dbReference type="Pfam" id="PF03176"/>
    </source>
</evidence>
<name>A0A7W8VHM6_9ACTN</name>
<keyword evidence="2" id="KW-1003">Cell membrane</keyword>
<dbReference type="Pfam" id="PF03176">
    <property type="entry name" value="MMPL"/>
    <property type="match status" value="2"/>
</dbReference>
<evidence type="ECO:0000313" key="11">
    <source>
        <dbReference type="Proteomes" id="UP000572635"/>
    </source>
</evidence>
<feature type="region of interest" description="Disordered" evidence="6">
    <location>
        <begin position="709"/>
        <end position="728"/>
    </location>
</feature>
<protein>
    <submittedName>
        <fullName evidence="10">RND superfamily putative drug exporter</fullName>
    </submittedName>
</protein>
<feature type="transmembrane region" description="Helical" evidence="7">
    <location>
        <begin position="558"/>
        <end position="579"/>
    </location>
</feature>
<reference evidence="10 11" key="1">
    <citation type="submission" date="2020-08" db="EMBL/GenBank/DDBJ databases">
        <title>Sequencing the genomes of 1000 actinobacteria strains.</title>
        <authorList>
            <person name="Klenk H.-P."/>
        </authorList>
    </citation>
    <scope>NUCLEOTIDE SEQUENCE [LARGE SCALE GENOMIC DNA]</scope>
    <source>
        <strain evidence="10 11">DSM 44551</strain>
    </source>
</reference>
<evidence type="ECO:0000256" key="2">
    <source>
        <dbReference type="ARBA" id="ARBA00022475"/>
    </source>
</evidence>
<evidence type="ECO:0000256" key="1">
    <source>
        <dbReference type="ARBA" id="ARBA00004651"/>
    </source>
</evidence>
<evidence type="ECO:0000256" key="3">
    <source>
        <dbReference type="ARBA" id="ARBA00022692"/>
    </source>
</evidence>
<feature type="transmembrane region" description="Helical" evidence="7">
    <location>
        <begin position="185"/>
        <end position="203"/>
    </location>
</feature>
<proteinExistence type="predicted"/>
<evidence type="ECO:0000256" key="7">
    <source>
        <dbReference type="SAM" id="Phobius"/>
    </source>
</evidence>
<dbReference type="AlphaFoldDB" id="A0A7W8VHM6"/>
<keyword evidence="8" id="KW-0732">Signal</keyword>
<organism evidence="10 11">
    <name type="scientific">Nocardiopsis composta</name>
    <dbReference type="NCBI Taxonomy" id="157465"/>
    <lineage>
        <taxon>Bacteria</taxon>
        <taxon>Bacillati</taxon>
        <taxon>Actinomycetota</taxon>
        <taxon>Actinomycetes</taxon>
        <taxon>Streptosporangiales</taxon>
        <taxon>Nocardiopsidaceae</taxon>
        <taxon>Nocardiopsis</taxon>
    </lineage>
</organism>
<feature type="transmembrane region" description="Helical" evidence="7">
    <location>
        <begin position="591"/>
        <end position="610"/>
    </location>
</feature>
<evidence type="ECO:0000313" key="10">
    <source>
        <dbReference type="EMBL" id="MBB5436209.1"/>
    </source>
</evidence>
<feature type="transmembrane region" description="Helical" evidence="7">
    <location>
        <begin position="372"/>
        <end position="392"/>
    </location>
</feature>
<feature type="transmembrane region" description="Helical" evidence="7">
    <location>
        <begin position="210"/>
        <end position="232"/>
    </location>
</feature>
<feature type="chain" id="PRO_5031106352" evidence="8">
    <location>
        <begin position="34"/>
        <end position="728"/>
    </location>
</feature>
<accession>A0A7W8VHM6</accession>
<dbReference type="PANTHER" id="PTHR33406:SF13">
    <property type="entry name" value="MEMBRANE PROTEIN YDFJ"/>
    <property type="match status" value="1"/>
</dbReference>
<evidence type="ECO:0000256" key="6">
    <source>
        <dbReference type="SAM" id="MobiDB-lite"/>
    </source>
</evidence>
<dbReference type="InterPro" id="IPR004869">
    <property type="entry name" value="MMPL_dom"/>
</dbReference>
<feature type="domain" description="Membrane transport protein MMPL" evidence="9">
    <location>
        <begin position="47"/>
        <end position="371"/>
    </location>
</feature>
<comment type="subcellular location">
    <subcellularLocation>
        <location evidence="1">Cell membrane</location>
        <topology evidence="1">Multi-pass membrane protein</topology>
    </subcellularLocation>
</comment>
<evidence type="ECO:0000256" key="5">
    <source>
        <dbReference type="ARBA" id="ARBA00023136"/>
    </source>
</evidence>
<feature type="domain" description="Membrane transport protein MMPL" evidence="9">
    <location>
        <begin position="442"/>
        <end position="703"/>
    </location>
</feature>
<evidence type="ECO:0000256" key="8">
    <source>
        <dbReference type="SAM" id="SignalP"/>
    </source>
</evidence>
<feature type="transmembrane region" description="Helical" evidence="7">
    <location>
        <begin position="238"/>
        <end position="259"/>
    </location>
</feature>
<feature type="transmembrane region" description="Helical" evidence="7">
    <location>
        <begin position="527"/>
        <end position="546"/>
    </location>
</feature>
<feature type="signal peptide" evidence="8">
    <location>
        <begin position="1"/>
        <end position="33"/>
    </location>
</feature>
<feature type="transmembrane region" description="Helical" evidence="7">
    <location>
        <begin position="280"/>
        <end position="300"/>
    </location>
</feature>
<keyword evidence="4 7" id="KW-1133">Transmembrane helix</keyword>
<feature type="compositionally biased region" description="Low complexity" evidence="6">
    <location>
        <begin position="709"/>
        <end position="719"/>
    </location>
</feature>
<evidence type="ECO:0000256" key="4">
    <source>
        <dbReference type="ARBA" id="ARBA00022989"/>
    </source>
</evidence>
<comment type="caution">
    <text evidence="10">The sequence shown here is derived from an EMBL/GenBank/DDBJ whole genome shotgun (WGS) entry which is preliminary data.</text>
</comment>